<dbReference type="Pfam" id="PF01899">
    <property type="entry name" value="MNHE"/>
    <property type="match status" value="1"/>
</dbReference>
<keyword evidence="6 7" id="KW-0472">Membrane</keyword>
<evidence type="ECO:0000256" key="1">
    <source>
        <dbReference type="ARBA" id="ARBA00004651"/>
    </source>
</evidence>
<dbReference type="InterPro" id="IPR002758">
    <property type="entry name" value="Cation_antiport_E"/>
</dbReference>
<dbReference type="NCBIfam" id="NF006521">
    <property type="entry name" value="PRK08965.1-5"/>
    <property type="match status" value="1"/>
</dbReference>
<dbReference type="RefSeq" id="WP_120698963.1">
    <property type="nucleotide sequence ID" value="NZ_RBDX01000014.1"/>
</dbReference>
<dbReference type="PANTHER" id="PTHR34584">
    <property type="entry name" value="NA(+)/H(+) ANTIPORTER SUBUNIT E1"/>
    <property type="match status" value="1"/>
</dbReference>
<evidence type="ECO:0000256" key="3">
    <source>
        <dbReference type="ARBA" id="ARBA00022475"/>
    </source>
</evidence>
<dbReference type="Proteomes" id="UP000268652">
    <property type="component" value="Unassembled WGS sequence"/>
</dbReference>
<dbReference type="OrthoDB" id="3556991at2"/>
<sequence length="185" mass="20342">MTPANAGPGQPRRPRRPAGRRLLALVWLWLLWIMLWGSLRATVVVGGLLVAVGVLTAFRMPPMRNRLTLRPLRLVRLTGHMLVDLAVSAVSVGWAAVRHGPRAPAAVIEVELAENSDLLIATTAYLTTMTPGTLVLEIDRERRLLYVHALPVPGQDAVDAQRRAVSAAERVAARAIRDSENRRTF</sequence>
<evidence type="ECO:0000313" key="11">
    <source>
        <dbReference type="Proteomes" id="UP000275024"/>
    </source>
</evidence>
<accession>A0A3A9WIN5</accession>
<dbReference type="PANTHER" id="PTHR34584:SF1">
    <property type="entry name" value="NA(+)_H(+) ANTIPORTER SUBUNIT E1"/>
    <property type="match status" value="1"/>
</dbReference>
<dbReference type="AlphaFoldDB" id="A0A3A9WIN5"/>
<gene>
    <name evidence="9" type="ORF">D7318_22320</name>
    <name evidence="8" type="ORF">D7319_18085</name>
</gene>
<evidence type="ECO:0000313" key="9">
    <source>
        <dbReference type="EMBL" id="RKN18299.1"/>
    </source>
</evidence>
<reference evidence="10 11" key="1">
    <citation type="submission" date="2018-09" db="EMBL/GenBank/DDBJ databases">
        <title>Streptomyces sp. nov. DS1-2, an endophytic actinomycete isolated from roots of Dendrobium scabrilingue.</title>
        <authorList>
            <person name="Kuncharoen N."/>
            <person name="Kudo T."/>
            <person name="Ohkuma M."/>
            <person name="Yuki M."/>
            <person name="Tanasupawat S."/>
        </authorList>
    </citation>
    <scope>NUCLEOTIDE SEQUENCE [LARGE SCALE GENOMIC DNA]</scope>
    <source>
        <strain evidence="8 11">AZ1-7</strain>
        <strain evidence="9 10">DS1-2</strain>
    </source>
</reference>
<organism evidence="8 11">
    <name type="scientific">Streptomyces radicis</name>
    <dbReference type="NCBI Taxonomy" id="1750517"/>
    <lineage>
        <taxon>Bacteria</taxon>
        <taxon>Bacillati</taxon>
        <taxon>Actinomycetota</taxon>
        <taxon>Actinomycetes</taxon>
        <taxon>Kitasatosporales</taxon>
        <taxon>Streptomycetaceae</taxon>
        <taxon>Streptomyces</taxon>
    </lineage>
</organism>
<keyword evidence="10" id="KW-1185">Reference proteome</keyword>
<dbReference type="Proteomes" id="UP000275024">
    <property type="component" value="Unassembled WGS sequence"/>
</dbReference>
<evidence type="ECO:0000256" key="5">
    <source>
        <dbReference type="ARBA" id="ARBA00022989"/>
    </source>
</evidence>
<dbReference type="GO" id="GO:0008324">
    <property type="term" value="F:monoatomic cation transmembrane transporter activity"/>
    <property type="evidence" value="ECO:0007669"/>
    <property type="project" value="InterPro"/>
</dbReference>
<comment type="subcellular location">
    <subcellularLocation>
        <location evidence="1">Cell membrane</location>
        <topology evidence="1">Multi-pass membrane protein</topology>
    </subcellularLocation>
</comment>
<keyword evidence="4 7" id="KW-0812">Transmembrane</keyword>
<evidence type="ECO:0000256" key="7">
    <source>
        <dbReference type="SAM" id="Phobius"/>
    </source>
</evidence>
<name>A0A3A9WIN5_9ACTN</name>
<evidence type="ECO:0000256" key="4">
    <source>
        <dbReference type="ARBA" id="ARBA00022692"/>
    </source>
</evidence>
<proteinExistence type="inferred from homology"/>
<evidence type="ECO:0000256" key="2">
    <source>
        <dbReference type="ARBA" id="ARBA00006228"/>
    </source>
</evidence>
<comment type="similarity">
    <text evidence="2">Belongs to the CPA3 antiporters (TC 2.A.63) subunit E family.</text>
</comment>
<evidence type="ECO:0000313" key="8">
    <source>
        <dbReference type="EMBL" id="RKN07576.1"/>
    </source>
</evidence>
<dbReference type="GO" id="GO:0005886">
    <property type="term" value="C:plasma membrane"/>
    <property type="evidence" value="ECO:0007669"/>
    <property type="project" value="UniProtKB-SubCell"/>
</dbReference>
<feature type="transmembrane region" description="Helical" evidence="7">
    <location>
        <begin position="22"/>
        <end position="39"/>
    </location>
</feature>
<keyword evidence="5 7" id="KW-1133">Transmembrane helix</keyword>
<evidence type="ECO:0000256" key="6">
    <source>
        <dbReference type="ARBA" id="ARBA00023136"/>
    </source>
</evidence>
<feature type="transmembrane region" description="Helical" evidence="7">
    <location>
        <begin position="45"/>
        <end position="62"/>
    </location>
</feature>
<dbReference type="EMBL" id="RBDY01000020">
    <property type="protein sequence ID" value="RKN18299.1"/>
    <property type="molecule type" value="Genomic_DNA"/>
</dbReference>
<protein>
    <submittedName>
        <fullName evidence="8">Na+/H+ antiporter subunit E</fullName>
    </submittedName>
</protein>
<comment type="caution">
    <text evidence="8">The sequence shown here is derived from an EMBL/GenBank/DDBJ whole genome shotgun (WGS) entry which is preliminary data.</text>
</comment>
<dbReference type="EMBL" id="RBDX01000014">
    <property type="protein sequence ID" value="RKN07576.1"/>
    <property type="molecule type" value="Genomic_DNA"/>
</dbReference>
<keyword evidence="3" id="KW-1003">Cell membrane</keyword>
<evidence type="ECO:0000313" key="10">
    <source>
        <dbReference type="Proteomes" id="UP000268652"/>
    </source>
</evidence>